<gene>
    <name evidence="2" type="primary">Itprip_0</name>
    <name evidence="2" type="ORF">UROIND_R15605</name>
</gene>
<keyword evidence="3" id="KW-1185">Reference proteome</keyword>
<dbReference type="Proteomes" id="UP000654395">
    <property type="component" value="Unassembled WGS sequence"/>
</dbReference>
<dbReference type="EMBL" id="WBNH01006330">
    <property type="protein sequence ID" value="NXX80372.1"/>
    <property type="molecule type" value="Genomic_DNA"/>
</dbReference>
<feature type="non-terminal residue" evidence="2">
    <location>
        <position position="146"/>
    </location>
</feature>
<dbReference type="Pfam" id="PF20266">
    <property type="entry name" value="Mab-21_C"/>
    <property type="match status" value="1"/>
</dbReference>
<dbReference type="PRINTS" id="PR02107">
    <property type="entry name" value="INOS145TPRIP"/>
</dbReference>
<dbReference type="InterPro" id="IPR046906">
    <property type="entry name" value="Mab-21_HhH/H2TH-like"/>
</dbReference>
<evidence type="ECO:0000259" key="1">
    <source>
        <dbReference type="Pfam" id="PF20266"/>
    </source>
</evidence>
<feature type="domain" description="Mab-21-like HhH/H2TH-like" evidence="1">
    <location>
        <begin position="53"/>
        <end position="104"/>
    </location>
</feature>
<comment type="caution">
    <text evidence="2">The sequence shown here is derived from an EMBL/GenBank/DDBJ whole genome shotgun (WGS) entry which is preliminary data.</text>
</comment>
<dbReference type="OrthoDB" id="9034619at2759"/>
<reference evidence="2" key="1">
    <citation type="submission" date="2020-02" db="EMBL/GenBank/DDBJ databases">
        <title>Bird 10,000 Genomes (B10K) Project - Family phase.</title>
        <authorList>
            <person name="Zhang G."/>
        </authorList>
    </citation>
    <scope>NUCLEOTIDE SEQUENCE</scope>
    <source>
        <strain evidence="2">B10K-DU-030-59</strain>
    </source>
</reference>
<dbReference type="PANTHER" id="PTHR10656">
    <property type="entry name" value="CELL FATE DETERMINING PROTEIN MAB21-RELATED"/>
    <property type="match status" value="1"/>
</dbReference>
<name>A0A852KSG7_UROIN</name>
<sequence length="146" mass="17035">SPHVLFTPSIIWPQSCAVAKAKFFRHVARKAPFDSFHLHCLQLCAGSLAGTGFSTYTMKTIVMQLLPTTLLSDWHHSYLQPHTKDVMRYLRRCLEEKRLNHFFFGNEKVPEEIFLPPVFQEAEPLNLYECLMEDPFLHAEALRDWD</sequence>
<accession>A0A852KSG7</accession>
<dbReference type="Gene3D" id="1.10.1410.40">
    <property type="match status" value="1"/>
</dbReference>
<dbReference type="InterPro" id="IPR026250">
    <property type="entry name" value="ITPRIP-like"/>
</dbReference>
<dbReference type="PANTHER" id="PTHR10656:SF40">
    <property type="entry name" value="INOSITOL 1,4,5-TRISPHOSPHATE RECEPTOR-INTERACTING PROTEIN-LIKE 1"/>
    <property type="match status" value="1"/>
</dbReference>
<feature type="non-terminal residue" evidence="2">
    <location>
        <position position="1"/>
    </location>
</feature>
<dbReference type="GO" id="GO:0016020">
    <property type="term" value="C:membrane"/>
    <property type="evidence" value="ECO:0007669"/>
    <property type="project" value="TreeGrafter"/>
</dbReference>
<dbReference type="AlphaFoldDB" id="A0A852KSG7"/>
<organism evidence="2 3">
    <name type="scientific">Urocolius indicus</name>
    <name type="common">Red-faced mousebird</name>
    <name type="synonym">Colius indicus</name>
    <dbReference type="NCBI Taxonomy" id="458196"/>
    <lineage>
        <taxon>Eukaryota</taxon>
        <taxon>Metazoa</taxon>
        <taxon>Chordata</taxon>
        <taxon>Craniata</taxon>
        <taxon>Vertebrata</taxon>
        <taxon>Euteleostomi</taxon>
        <taxon>Archelosauria</taxon>
        <taxon>Archosauria</taxon>
        <taxon>Dinosauria</taxon>
        <taxon>Saurischia</taxon>
        <taxon>Theropoda</taxon>
        <taxon>Coelurosauria</taxon>
        <taxon>Aves</taxon>
        <taxon>Neognathae</taxon>
        <taxon>Neoaves</taxon>
        <taxon>Telluraves</taxon>
        <taxon>Coraciimorphae</taxon>
        <taxon>Coliiformes</taxon>
        <taxon>Coliidae</taxon>
        <taxon>Urocolius</taxon>
    </lineage>
</organism>
<protein>
    <submittedName>
        <fullName evidence="2">IPRI protein</fullName>
    </submittedName>
</protein>
<evidence type="ECO:0000313" key="2">
    <source>
        <dbReference type="EMBL" id="NXX80372.1"/>
    </source>
</evidence>
<proteinExistence type="predicted"/>
<evidence type="ECO:0000313" key="3">
    <source>
        <dbReference type="Proteomes" id="UP000654395"/>
    </source>
</evidence>